<dbReference type="PANTHER" id="PTHR36766:SF45">
    <property type="entry name" value="NB-ARC DOMAIN-CONTAINING PROTEIN"/>
    <property type="match status" value="1"/>
</dbReference>
<dbReference type="InterPro" id="IPR041118">
    <property type="entry name" value="Rx_N"/>
</dbReference>
<dbReference type="Gene3D" id="3.40.50.300">
    <property type="entry name" value="P-loop containing nucleotide triphosphate hydrolases"/>
    <property type="match status" value="1"/>
</dbReference>
<keyword evidence="3" id="KW-0611">Plant defense</keyword>
<dbReference type="Pfam" id="PF18052">
    <property type="entry name" value="Rx_N"/>
    <property type="match status" value="1"/>
</dbReference>
<dbReference type="InterPro" id="IPR027417">
    <property type="entry name" value="P-loop_NTPase"/>
</dbReference>
<keyword evidence="4" id="KW-0067">ATP-binding</keyword>
<evidence type="ECO:0000256" key="3">
    <source>
        <dbReference type="ARBA" id="ARBA00022821"/>
    </source>
</evidence>
<feature type="domain" description="Disease resistance N-terminal" evidence="7">
    <location>
        <begin position="8"/>
        <end position="99"/>
    </location>
</feature>
<dbReference type="GO" id="GO:0006952">
    <property type="term" value="P:defense response"/>
    <property type="evidence" value="ECO:0007669"/>
    <property type="project" value="UniProtKB-KW"/>
</dbReference>
<keyword evidence="8" id="KW-0378">Hydrolase</keyword>
<dbReference type="PANTHER" id="PTHR36766">
    <property type="entry name" value="PLANT BROAD-SPECTRUM MILDEW RESISTANCE PROTEIN RPW8"/>
    <property type="match status" value="1"/>
</dbReference>
<proteinExistence type="predicted"/>
<dbReference type="OMA" id="WIAISRN"/>
<dbReference type="AlphaFoldDB" id="A0A2P6Q407"/>
<evidence type="ECO:0000313" key="8">
    <source>
        <dbReference type="EMBL" id="PRQ28913.1"/>
    </source>
</evidence>
<dbReference type="Proteomes" id="UP000238479">
    <property type="component" value="Chromosome 5"/>
</dbReference>
<evidence type="ECO:0000259" key="6">
    <source>
        <dbReference type="Pfam" id="PF00931"/>
    </source>
</evidence>
<dbReference type="FunFam" id="3.40.50.300:FF:001091">
    <property type="entry name" value="Probable disease resistance protein At1g61300"/>
    <property type="match status" value="1"/>
</dbReference>
<keyword evidence="1" id="KW-0677">Repeat</keyword>
<sequence length="354" mass="40547">MAEALISAVLEQLVTVSFDHTKEAVKLILNAKKEVEKFSSNLEAIQAVLEDAEKQQVEKDSVRNWLDKLNDVSYEMVDVLDKWNTEILKQEMKKKTSKKVCFSIPSNCFCFGLVHKATHLHRIATEMKELNEKLTLITAQKDQFQFHQSSTRRNDEQLKQQLKTSSFVDISKIFGREEAKADLLSKLLSDSSEEGKRVLVIPIVGMGGMGKTTLAQLAYNNEDVKTYFEKRIWVCVSDPFDEVKIAKAIIRGTGSNEDQNLTELDEVLQCMSRCIKEKQCLIFLDDVWTEDQRKWESLNLPLIMEKNCAEGSKIVVTTRKERVAQIMGATTQMIHFFFLRKRAVRQPSSLDSLK</sequence>
<reference evidence="8 9" key="1">
    <citation type="journal article" date="2018" name="Nat. Genet.">
        <title>The Rosa genome provides new insights in the design of modern roses.</title>
        <authorList>
            <person name="Bendahmane M."/>
        </authorList>
    </citation>
    <scope>NUCLEOTIDE SEQUENCE [LARGE SCALE GENOMIC DNA]</scope>
    <source>
        <strain evidence="9">cv. Old Blush</strain>
    </source>
</reference>
<dbReference type="PRINTS" id="PR00364">
    <property type="entry name" value="DISEASERSIST"/>
</dbReference>
<accession>A0A2P6Q407</accession>
<evidence type="ECO:0000256" key="1">
    <source>
        <dbReference type="ARBA" id="ARBA00022737"/>
    </source>
</evidence>
<evidence type="ECO:0000259" key="7">
    <source>
        <dbReference type="Pfam" id="PF18052"/>
    </source>
</evidence>
<feature type="domain" description="NB-ARC" evidence="6">
    <location>
        <begin position="181"/>
        <end position="341"/>
    </location>
</feature>
<comment type="caution">
    <text evidence="8">The sequence shown here is derived from an EMBL/GenBank/DDBJ whole genome shotgun (WGS) entry which is preliminary data.</text>
</comment>
<evidence type="ECO:0000256" key="4">
    <source>
        <dbReference type="ARBA" id="ARBA00022840"/>
    </source>
</evidence>
<dbReference type="EMBL" id="PDCK01000043">
    <property type="protein sequence ID" value="PRQ28913.1"/>
    <property type="molecule type" value="Genomic_DNA"/>
</dbReference>
<feature type="coiled-coil region" evidence="5">
    <location>
        <begin position="28"/>
        <end position="55"/>
    </location>
</feature>
<dbReference type="InterPro" id="IPR038005">
    <property type="entry name" value="RX-like_CC"/>
</dbReference>
<name>A0A2P6Q407_ROSCH</name>
<organism evidence="8 9">
    <name type="scientific">Rosa chinensis</name>
    <name type="common">China rose</name>
    <dbReference type="NCBI Taxonomy" id="74649"/>
    <lineage>
        <taxon>Eukaryota</taxon>
        <taxon>Viridiplantae</taxon>
        <taxon>Streptophyta</taxon>
        <taxon>Embryophyta</taxon>
        <taxon>Tracheophyta</taxon>
        <taxon>Spermatophyta</taxon>
        <taxon>Magnoliopsida</taxon>
        <taxon>eudicotyledons</taxon>
        <taxon>Gunneridae</taxon>
        <taxon>Pentapetalae</taxon>
        <taxon>rosids</taxon>
        <taxon>fabids</taxon>
        <taxon>Rosales</taxon>
        <taxon>Rosaceae</taxon>
        <taxon>Rosoideae</taxon>
        <taxon>Rosoideae incertae sedis</taxon>
        <taxon>Rosa</taxon>
    </lineage>
</organism>
<evidence type="ECO:0000256" key="2">
    <source>
        <dbReference type="ARBA" id="ARBA00022741"/>
    </source>
</evidence>
<dbReference type="SUPFAM" id="SSF52540">
    <property type="entry name" value="P-loop containing nucleoside triphosphate hydrolases"/>
    <property type="match status" value="1"/>
</dbReference>
<gene>
    <name evidence="8" type="ORF">RchiOBHm_Chr5g0008141</name>
</gene>
<dbReference type="InterPro" id="IPR002182">
    <property type="entry name" value="NB-ARC"/>
</dbReference>
<dbReference type="GO" id="GO:0005524">
    <property type="term" value="F:ATP binding"/>
    <property type="evidence" value="ECO:0007669"/>
    <property type="project" value="UniProtKB-KW"/>
</dbReference>
<dbReference type="GO" id="GO:0016787">
    <property type="term" value="F:hydrolase activity"/>
    <property type="evidence" value="ECO:0007669"/>
    <property type="project" value="UniProtKB-KW"/>
</dbReference>
<evidence type="ECO:0000313" key="9">
    <source>
        <dbReference type="Proteomes" id="UP000238479"/>
    </source>
</evidence>
<dbReference type="Gramene" id="PRQ28913">
    <property type="protein sequence ID" value="PRQ28913"/>
    <property type="gene ID" value="RchiOBHm_Chr5g0008141"/>
</dbReference>
<dbReference type="Pfam" id="PF00931">
    <property type="entry name" value="NB-ARC"/>
    <property type="match status" value="1"/>
</dbReference>
<keyword evidence="2" id="KW-0547">Nucleotide-binding</keyword>
<dbReference type="Gene3D" id="1.20.5.4130">
    <property type="match status" value="1"/>
</dbReference>
<dbReference type="CDD" id="cd14798">
    <property type="entry name" value="RX-CC_like"/>
    <property type="match status" value="1"/>
</dbReference>
<protein>
    <submittedName>
        <fullName evidence="8">Putative P-loop containing nucleoside triphosphate hydrolase</fullName>
    </submittedName>
</protein>
<keyword evidence="9" id="KW-1185">Reference proteome</keyword>
<dbReference type="GO" id="GO:0043531">
    <property type="term" value="F:ADP binding"/>
    <property type="evidence" value="ECO:0007669"/>
    <property type="project" value="InterPro"/>
</dbReference>
<keyword evidence="5" id="KW-0175">Coiled coil</keyword>
<evidence type="ECO:0000256" key="5">
    <source>
        <dbReference type="SAM" id="Coils"/>
    </source>
</evidence>